<gene>
    <name evidence="1" type="ORF">HPB50_015673</name>
</gene>
<comment type="caution">
    <text evidence="1">The sequence shown here is derived from an EMBL/GenBank/DDBJ whole genome shotgun (WGS) entry which is preliminary data.</text>
</comment>
<organism evidence="1 2">
    <name type="scientific">Hyalomma asiaticum</name>
    <name type="common">Tick</name>
    <dbReference type="NCBI Taxonomy" id="266040"/>
    <lineage>
        <taxon>Eukaryota</taxon>
        <taxon>Metazoa</taxon>
        <taxon>Ecdysozoa</taxon>
        <taxon>Arthropoda</taxon>
        <taxon>Chelicerata</taxon>
        <taxon>Arachnida</taxon>
        <taxon>Acari</taxon>
        <taxon>Parasitiformes</taxon>
        <taxon>Ixodida</taxon>
        <taxon>Ixodoidea</taxon>
        <taxon>Ixodidae</taxon>
        <taxon>Hyalomminae</taxon>
        <taxon>Hyalomma</taxon>
    </lineage>
</organism>
<evidence type="ECO:0000313" key="1">
    <source>
        <dbReference type="EMBL" id="KAH6930633.1"/>
    </source>
</evidence>
<sequence>MSHNSGDESGTASPEGAGAREGERPERFGELTPERRLQELQLEMERLSQMMSESSLRNVPEFGRRDSCGELRRYSKLLSGVLPKFPAEAEASVWFESVESTLETYEVPREFWGLLVFPLVAERVPYLSTRLSPAQHKDYQVIRETVLDELKLSARDQQQRGDLIPVSLGCKDVNIRAVLDTGAEITVLRESAIPQETVQPRGTVNLTSAFGERVQARLAIVPLAMSREERALELLNEERACEKVEKDTPGVGDAQLGPEDELSSKVVEQHQEVSTQTHSFDEKATKGAFVSEAAMNSLREADQVSTCAHSLEEHIAEEAAPAECSPVGPADRQSVGEECCGTGVVQNRCNESWHENLEWGDKTKSEDASFVEMPARDKRYADDGSRSSPEVEVSGKYRELLSSTPAVTSVGQHEIGPQRGFTPSSVRESAQLVVEGEQDNFELEKCQVARSKVCCLGHGAGTVMVVADPGRFADRAERTAPRAEAQCRGMLEFRSHEVSIDPRHVVKVGPPAELAGGPTPSAIPGPAEADGVSRRLRAAPCETTGSAMLAVKKPCWPYAVASERSAGACLPQRANNGNNASMVFNRHGFSPTHLSSTAISSGICSNARIRWFML</sequence>
<reference evidence="1" key="1">
    <citation type="submission" date="2020-05" db="EMBL/GenBank/DDBJ databases">
        <title>Large-scale comparative analyses of tick genomes elucidate their genetic diversity and vector capacities.</title>
        <authorList>
            <person name="Jia N."/>
            <person name="Wang J."/>
            <person name="Shi W."/>
            <person name="Du L."/>
            <person name="Sun Y."/>
            <person name="Zhan W."/>
            <person name="Jiang J."/>
            <person name="Wang Q."/>
            <person name="Zhang B."/>
            <person name="Ji P."/>
            <person name="Sakyi L.B."/>
            <person name="Cui X."/>
            <person name="Yuan T."/>
            <person name="Jiang B."/>
            <person name="Yang W."/>
            <person name="Lam T.T.-Y."/>
            <person name="Chang Q."/>
            <person name="Ding S."/>
            <person name="Wang X."/>
            <person name="Zhu J."/>
            <person name="Ruan X."/>
            <person name="Zhao L."/>
            <person name="Wei J."/>
            <person name="Que T."/>
            <person name="Du C."/>
            <person name="Cheng J."/>
            <person name="Dai P."/>
            <person name="Han X."/>
            <person name="Huang E."/>
            <person name="Gao Y."/>
            <person name="Liu J."/>
            <person name="Shao H."/>
            <person name="Ye R."/>
            <person name="Li L."/>
            <person name="Wei W."/>
            <person name="Wang X."/>
            <person name="Wang C."/>
            <person name="Yang T."/>
            <person name="Huo Q."/>
            <person name="Li W."/>
            <person name="Guo W."/>
            <person name="Chen H."/>
            <person name="Zhou L."/>
            <person name="Ni X."/>
            <person name="Tian J."/>
            <person name="Zhou Y."/>
            <person name="Sheng Y."/>
            <person name="Liu T."/>
            <person name="Pan Y."/>
            <person name="Xia L."/>
            <person name="Li J."/>
            <person name="Zhao F."/>
            <person name="Cao W."/>
        </authorList>
    </citation>
    <scope>NUCLEOTIDE SEQUENCE</scope>
    <source>
        <strain evidence="1">Hyas-2018</strain>
    </source>
</reference>
<dbReference type="Proteomes" id="UP000821845">
    <property type="component" value="Chromosome 5"/>
</dbReference>
<protein>
    <submittedName>
        <fullName evidence="1">Uncharacterized protein</fullName>
    </submittedName>
</protein>
<keyword evidence="2" id="KW-1185">Reference proteome</keyword>
<evidence type="ECO:0000313" key="2">
    <source>
        <dbReference type="Proteomes" id="UP000821845"/>
    </source>
</evidence>
<dbReference type="EMBL" id="CM023485">
    <property type="protein sequence ID" value="KAH6930633.1"/>
    <property type="molecule type" value="Genomic_DNA"/>
</dbReference>
<proteinExistence type="predicted"/>
<name>A0ACB7SAB8_HYAAI</name>
<accession>A0ACB7SAB8</accession>